<dbReference type="EMBL" id="PEIB01000033">
    <property type="protein sequence ID" value="RXJ71732.1"/>
    <property type="molecule type" value="Genomic_DNA"/>
</dbReference>
<comment type="caution">
    <text evidence="1">The sequence shown here is derived from an EMBL/GenBank/DDBJ whole genome shotgun (WGS) entry which is preliminary data.</text>
</comment>
<dbReference type="RefSeq" id="WP_129123706.1">
    <property type="nucleotide sequence ID" value="NZ_PEIB01000033.1"/>
</dbReference>
<evidence type="ECO:0000313" key="2">
    <source>
        <dbReference type="Proteomes" id="UP000290287"/>
    </source>
</evidence>
<gene>
    <name evidence="1" type="ORF">CS022_19995</name>
</gene>
<keyword evidence="2" id="KW-1185">Reference proteome</keyword>
<dbReference type="OrthoDB" id="1676884at2"/>
<name>A0A4Q0YLQ5_9GAMM</name>
<dbReference type="PANTHER" id="PTHR39431:SF1">
    <property type="entry name" value="FRPA_C-RELATED PROTEIN"/>
    <property type="match status" value="1"/>
</dbReference>
<dbReference type="Proteomes" id="UP000290287">
    <property type="component" value="Unassembled WGS sequence"/>
</dbReference>
<proteinExistence type="predicted"/>
<dbReference type="AlphaFoldDB" id="A0A4Q0YLQ5"/>
<sequence length="292" mass="31547">MGMPFGNVNTTPAHPPLPEGFDFEWHELPPELQEKLKTTEGMANFKKDWEYLQQEMAKGSRSNQKNNYLEKGWIFGGAVSNPGTQSGNPLNWWYKPKTSGDASCPTVEFDKIKTNSPLTFDLNGNGKVDTTGIGKTFDLDGDGKLDRTAWAGKGDGVLAFDANGDGIAGANGKELFGNNTDVDGDGIRDKLANGFDALRALAIHHLGEAAVADGKLGAAELAELERKAGLTMIVDGENKSLADLGITEINLGYTEAGLNRDENGNEHRQVGVGFTRNGQENQAVNDVWFKMQ</sequence>
<reference evidence="1 2" key="1">
    <citation type="submission" date="2017-10" db="EMBL/GenBank/DDBJ databases">
        <title>Nyctiphanis sp. nov., isolated from the stomach of the euphausiid Nyctiphanes simplex (Hansen, 1911) in the Gulf of California.</title>
        <authorList>
            <person name="Gomez-Gil B."/>
            <person name="Aguilar-Mendez M."/>
            <person name="Lopez-Cortes A."/>
            <person name="Gomez-Gutierrez J."/>
            <person name="Roque A."/>
            <person name="Lang E."/>
            <person name="Gonzalez-Castillo A."/>
        </authorList>
    </citation>
    <scope>NUCLEOTIDE SEQUENCE [LARGE SCALE GENOMIC DNA]</scope>
    <source>
        <strain evidence="1 2">CAIM 600</strain>
    </source>
</reference>
<evidence type="ECO:0000313" key="1">
    <source>
        <dbReference type="EMBL" id="RXJ71732.1"/>
    </source>
</evidence>
<dbReference type="PANTHER" id="PTHR39431">
    <property type="entry name" value="FRPA/C-RELATED PROTEIN"/>
    <property type="match status" value="1"/>
</dbReference>
<protein>
    <submittedName>
        <fullName evidence="1">Uncharacterized protein</fullName>
    </submittedName>
</protein>
<organism evidence="1 2">
    <name type="scientific">Veronia nyctiphanis</name>
    <dbReference type="NCBI Taxonomy" id="1278244"/>
    <lineage>
        <taxon>Bacteria</taxon>
        <taxon>Pseudomonadati</taxon>
        <taxon>Pseudomonadota</taxon>
        <taxon>Gammaproteobacteria</taxon>
        <taxon>Vibrionales</taxon>
        <taxon>Vibrionaceae</taxon>
        <taxon>Veronia</taxon>
    </lineage>
</organism>
<accession>A0A4Q0YLQ5</accession>